<name>A0A6V8HN68_TALPI</name>
<sequence length="285" mass="32147">MATAPGQTKPDGSYTPVQSFPSSAFTDEKALYQHAQNILLASDFHQEIVYTGVTSQWADTVLSKLDEDPDVGYLRKHYNSVTKTVWIRTMPTTIHDCHQRWFEQSEKAWYIAGQLTQAEFVNITHYAGTTTEWIGGPYAGSRKEPDLGVQVDNLSYPTFVIETGWSESLARLRDDMNLWLVGSSETNIVIILKWRRVANTIQVKGDLEVYRRDRNGIPSLQQSEVIFPAPPQAQAQLQQVLVSRRELFGRGIFQGSNANDVFSLPLDELRTVATEALARMRLLPA</sequence>
<comment type="caution">
    <text evidence="1">The sequence shown here is derived from an EMBL/GenBank/DDBJ whole genome shotgun (WGS) entry which is preliminary data.</text>
</comment>
<keyword evidence="2" id="KW-1185">Reference proteome</keyword>
<accession>A0A6V8HN68</accession>
<dbReference type="AlphaFoldDB" id="A0A6V8HN68"/>
<organism evidence="1 2">
    <name type="scientific">Talaromyces pinophilus</name>
    <name type="common">Penicillium pinophilum</name>
    <dbReference type="NCBI Taxonomy" id="128442"/>
    <lineage>
        <taxon>Eukaryota</taxon>
        <taxon>Fungi</taxon>
        <taxon>Dikarya</taxon>
        <taxon>Ascomycota</taxon>
        <taxon>Pezizomycotina</taxon>
        <taxon>Eurotiomycetes</taxon>
        <taxon>Eurotiomycetidae</taxon>
        <taxon>Eurotiales</taxon>
        <taxon>Trichocomaceae</taxon>
        <taxon>Talaromyces</taxon>
        <taxon>Talaromyces sect. Talaromyces</taxon>
    </lineage>
</organism>
<dbReference type="EMBL" id="DF933837">
    <property type="protein sequence ID" value="GAM40973.1"/>
    <property type="molecule type" value="Genomic_DNA"/>
</dbReference>
<evidence type="ECO:0000313" key="2">
    <source>
        <dbReference type="Proteomes" id="UP000053095"/>
    </source>
</evidence>
<gene>
    <name evidence="1" type="ORF">TCE0_041r13735</name>
</gene>
<dbReference type="Proteomes" id="UP000053095">
    <property type="component" value="Unassembled WGS sequence"/>
</dbReference>
<protein>
    <submittedName>
        <fullName evidence="1">Uncharacterized protein</fullName>
    </submittedName>
</protein>
<evidence type="ECO:0000313" key="1">
    <source>
        <dbReference type="EMBL" id="GAM40973.1"/>
    </source>
</evidence>
<proteinExistence type="predicted"/>
<reference evidence="2" key="1">
    <citation type="journal article" date="2015" name="Genome Announc.">
        <title>Draft genome sequence of Talaromyces cellulolyticus strain Y-94, a source of lignocellulosic biomass-degrading enzymes.</title>
        <authorList>
            <person name="Fujii T."/>
            <person name="Koike H."/>
            <person name="Sawayama S."/>
            <person name="Yano S."/>
            <person name="Inoue H."/>
        </authorList>
    </citation>
    <scope>NUCLEOTIDE SEQUENCE [LARGE SCALE GENOMIC DNA]</scope>
    <source>
        <strain evidence="2">Y-94</strain>
    </source>
</reference>